<evidence type="ECO:0000313" key="1">
    <source>
        <dbReference type="EMBL" id="ORE21899.1"/>
    </source>
</evidence>
<name>A0A1X0SCF3_RHIZD</name>
<accession>A0A1X0SCF3</accession>
<proteinExistence type="predicted"/>
<dbReference type="Proteomes" id="UP000242381">
    <property type="component" value="Unassembled WGS sequence"/>
</dbReference>
<protein>
    <submittedName>
        <fullName evidence="1">Uncharacterized protein</fullName>
    </submittedName>
</protein>
<organism evidence="1 2">
    <name type="scientific">Rhizopus microsporus</name>
    <dbReference type="NCBI Taxonomy" id="58291"/>
    <lineage>
        <taxon>Eukaryota</taxon>
        <taxon>Fungi</taxon>
        <taxon>Fungi incertae sedis</taxon>
        <taxon>Mucoromycota</taxon>
        <taxon>Mucoromycotina</taxon>
        <taxon>Mucoromycetes</taxon>
        <taxon>Mucorales</taxon>
        <taxon>Mucorineae</taxon>
        <taxon>Rhizopodaceae</taxon>
        <taxon>Rhizopus</taxon>
    </lineage>
</organism>
<dbReference type="AlphaFoldDB" id="A0A1X0SCF3"/>
<evidence type="ECO:0000313" key="2">
    <source>
        <dbReference type="Proteomes" id="UP000242381"/>
    </source>
</evidence>
<sequence length="161" mass="18453">MPQTNFKDLLMVELPGNMNFRNITLKLFRTSQLLSIDTLPIYYPRGLLRHGSPFGCHPFQVRNTPYSDDIITTNCQHASVSTIYVRIDIWISTIFYMEASKTISIFCDPVCSRSLCTHSTAYCEAYQSITGFGLVFIYCNQNNNNVTPDPTDIFRNSDKNR</sequence>
<reference evidence="1 2" key="1">
    <citation type="journal article" date="2016" name="Proc. Natl. Acad. Sci. U.S.A.">
        <title>Lipid metabolic changes in an early divergent fungus govern the establishment of a mutualistic symbiosis with endobacteria.</title>
        <authorList>
            <person name="Lastovetsky O.A."/>
            <person name="Gaspar M.L."/>
            <person name="Mondo S.J."/>
            <person name="LaButti K.M."/>
            <person name="Sandor L."/>
            <person name="Grigoriev I.V."/>
            <person name="Henry S.A."/>
            <person name="Pawlowska T.E."/>
        </authorList>
    </citation>
    <scope>NUCLEOTIDE SEQUENCE [LARGE SCALE GENOMIC DNA]</scope>
    <source>
        <strain evidence="1 2">ATCC 11559</strain>
    </source>
</reference>
<gene>
    <name evidence="1" type="ORF">BCV71DRAFT_260656</name>
</gene>
<dbReference type="EMBL" id="KV921272">
    <property type="protein sequence ID" value="ORE21899.1"/>
    <property type="molecule type" value="Genomic_DNA"/>
</dbReference>